<feature type="domain" description="Ig-like" evidence="2">
    <location>
        <begin position="116"/>
        <end position="216"/>
    </location>
</feature>
<feature type="region of interest" description="Disordered" evidence="1">
    <location>
        <begin position="640"/>
        <end position="679"/>
    </location>
</feature>
<feature type="region of interest" description="Disordered" evidence="1">
    <location>
        <begin position="481"/>
        <end position="565"/>
    </location>
</feature>
<feature type="compositionally biased region" description="Polar residues" evidence="1">
    <location>
        <begin position="1245"/>
        <end position="1273"/>
    </location>
</feature>
<feature type="compositionally biased region" description="Basic and acidic residues" evidence="1">
    <location>
        <begin position="1034"/>
        <end position="1050"/>
    </location>
</feature>
<feature type="compositionally biased region" description="Polar residues" evidence="1">
    <location>
        <begin position="656"/>
        <end position="675"/>
    </location>
</feature>
<dbReference type="SUPFAM" id="SSF48726">
    <property type="entry name" value="Immunoglobulin"/>
    <property type="match status" value="1"/>
</dbReference>
<feature type="compositionally biased region" description="Polar residues" evidence="1">
    <location>
        <begin position="770"/>
        <end position="780"/>
    </location>
</feature>
<feature type="compositionally biased region" description="Basic and acidic residues" evidence="1">
    <location>
        <begin position="744"/>
        <end position="755"/>
    </location>
</feature>
<dbReference type="InterPro" id="IPR036179">
    <property type="entry name" value="Ig-like_dom_sf"/>
</dbReference>
<dbReference type="InterPro" id="IPR013098">
    <property type="entry name" value="Ig_I-set"/>
</dbReference>
<feature type="region of interest" description="Disordered" evidence="1">
    <location>
        <begin position="285"/>
        <end position="413"/>
    </location>
</feature>
<dbReference type="Gene3D" id="2.60.40.10">
    <property type="entry name" value="Immunoglobulins"/>
    <property type="match status" value="1"/>
</dbReference>
<dbReference type="Proteomes" id="UP000272942">
    <property type="component" value="Unassembled WGS sequence"/>
</dbReference>
<accession>A0A183ABS5</accession>
<protein>
    <submittedName>
        <fullName evidence="5">Ig-like domain-containing protein</fullName>
    </submittedName>
</protein>
<evidence type="ECO:0000259" key="2">
    <source>
        <dbReference type="PROSITE" id="PS50835"/>
    </source>
</evidence>
<evidence type="ECO:0000313" key="3">
    <source>
        <dbReference type="EMBL" id="VDP72506.1"/>
    </source>
</evidence>
<dbReference type="EMBL" id="UZAN01041265">
    <property type="protein sequence ID" value="VDP72506.1"/>
    <property type="molecule type" value="Genomic_DNA"/>
</dbReference>
<dbReference type="PROSITE" id="PS50835">
    <property type="entry name" value="IG_LIKE"/>
    <property type="match status" value="1"/>
</dbReference>
<feature type="compositionally biased region" description="Polar residues" evidence="1">
    <location>
        <begin position="393"/>
        <end position="405"/>
    </location>
</feature>
<dbReference type="InterPro" id="IPR013783">
    <property type="entry name" value="Ig-like_fold"/>
</dbReference>
<name>A0A183ABS5_9TREM</name>
<dbReference type="CDD" id="cd00096">
    <property type="entry name" value="Ig"/>
    <property type="match status" value="1"/>
</dbReference>
<keyword evidence="4" id="KW-1185">Reference proteome</keyword>
<dbReference type="OrthoDB" id="504170at2759"/>
<dbReference type="InterPro" id="IPR007110">
    <property type="entry name" value="Ig-like_dom"/>
</dbReference>
<gene>
    <name evidence="3" type="ORF">ECPE_LOCUS4410</name>
</gene>
<feature type="compositionally biased region" description="Polar residues" evidence="1">
    <location>
        <begin position="527"/>
        <end position="541"/>
    </location>
</feature>
<organism evidence="5">
    <name type="scientific">Echinostoma caproni</name>
    <dbReference type="NCBI Taxonomy" id="27848"/>
    <lineage>
        <taxon>Eukaryota</taxon>
        <taxon>Metazoa</taxon>
        <taxon>Spiralia</taxon>
        <taxon>Lophotrochozoa</taxon>
        <taxon>Platyhelminthes</taxon>
        <taxon>Trematoda</taxon>
        <taxon>Digenea</taxon>
        <taxon>Plagiorchiida</taxon>
        <taxon>Echinostomata</taxon>
        <taxon>Echinostomatoidea</taxon>
        <taxon>Echinostomatidae</taxon>
        <taxon>Echinostoma</taxon>
    </lineage>
</organism>
<feature type="compositionally biased region" description="Basic and acidic residues" evidence="1">
    <location>
        <begin position="379"/>
        <end position="392"/>
    </location>
</feature>
<feature type="region of interest" description="Disordered" evidence="1">
    <location>
        <begin position="1020"/>
        <end position="1058"/>
    </location>
</feature>
<feature type="compositionally biased region" description="Basic and acidic residues" evidence="1">
    <location>
        <begin position="542"/>
        <end position="558"/>
    </location>
</feature>
<reference evidence="3 4" key="2">
    <citation type="submission" date="2018-11" db="EMBL/GenBank/DDBJ databases">
        <authorList>
            <consortium name="Pathogen Informatics"/>
        </authorList>
    </citation>
    <scope>NUCLEOTIDE SEQUENCE [LARGE SCALE GENOMIC DNA]</scope>
    <source>
        <strain evidence="3 4">Egypt</strain>
    </source>
</reference>
<evidence type="ECO:0000313" key="4">
    <source>
        <dbReference type="Proteomes" id="UP000272942"/>
    </source>
</evidence>
<evidence type="ECO:0000256" key="1">
    <source>
        <dbReference type="SAM" id="MobiDB-lite"/>
    </source>
</evidence>
<feature type="region of interest" description="Disordered" evidence="1">
    <location>
        <begin position="1245"/>
        <end position="1283"/>
    </location>
</feature>
<reference evidence="5" key="1">
    <citation type="submission" date="2016-06" db="UniProtKB">
        <authorList>
            <consortium name="WormBaseParasite"/>
        </authorList>
    </citation>
    <scope>IDENTIFICATION</scope>
</reference>
<feature type="compositionally biased region" description="Low complexity" evidence="1">
    <location>
        <begin position="331"/>
        <end position="342"/>
    </location>
</feature>
<feature type="region of interest" description="Disordered" evidence="1">
    <location>
        <begin position="744"/>
        <end position="783"/>
    </location>
</feature>
<proteinExistence type="predicted"/>
<feature type="compositionally biased region" description="Polar residues" evidence="1">
    <location>
        <begin position="481"/>
        <end position="514"/>
    </location>
</feature>
<sequence length="1335" mass="146388">MELAFGKLGAVINRYIQRTDTEEKVPLAEKFRRFWKTLTKPHSTSTQSAGVSLNSYGMAGSVAKHPVSKSASMSVTGPSNPVGLITPSTETVADTTILFSRVMEFSKERRGKNEPPRFEGSLEKEYRVTASTVCEEDQIADGDENAVLLSCFVQTNVQDVVFLWMKDSNEIYPTDRFLILSQSRATLLRINYPRLSDSGVYSCVAANPEGRCETVTNLIVEPAVTETNTSEELSDPIPPMFDITLTESRDTQTMNRTTRCSSLLVSDNRRSKRFRDSEAITDRLNRLATEKSSDLTSPLTAPPTADKPGRSNSSSSSPPDTPEEDNGEGYTTSSSDSESQTDIRALPECDQPPLSPQTLVPNTADDVPVKSSLLNQSTPREKKNMIASEKVKTFSSQWSQQNSESVQEDSKRNEITESLVKFPRPKSVVGSNCIDQGESQSAMTNSTQFENRRAGVQFSSARDSTGQAGQRVRKMAAAFELSQSTATTNQSPRRCSNSDRSGVKSQNVHLSGLSSEIIEPSRPASLRFNNTSTNMGSPKYRSTTEQRKAHVKSPRDKNSNQSEKTVHDSVLFMARNETAVDEVIPCSIQPDQENDLLLLFPVTPLSVNAPISAGLRQSLIDISLIEDTQVRLSAVNGNKQLPLTSSLPSVPKRQSLPGTIESTPLASNTKQSEVAENSPPRDWVKRLAAFFQRRPTQFKESPKTHSLKMQCEGDSGPKVLGADHQPWISTNPPSFISSKGGMKENNMEGGCEKTKSAVGPRTGGHKDIKGTTSTQLSPTSYPVPPRIEINSTNINNNHTNDPEVNPLSARVGYVKQTVHQLERQVTPPISPKTPEYYQTKQLSVPSVASPIQRTMPKPNNSKKLTKPEEVRKVKRRSFIDLPDSAQGNESLRGMNKSTLQMNVVLINRAEEIEVRQSPVGMRRAEQILNPSNNDTNERAQVTITRRPALAPSLLQNNVQRIASNNNDEKPSETVASKYIPSNNVETKSTTALKQANQTSGSSLEPNVSITRSYSIVSPRWTNSGEITTGTNTTRSDEVDRNTQSLKKETTETGSHTVRSTVFTSTTQFGKNSSSTTAMSTSLNKNADAVTGDNINETNNITTNRITPTEETIPTTISITSTVKAHITTPIANNTASANKTATTTKIYPTPSPKVTTNLLCSNAKRNETVNTPVSRTTTNITENNFDLMGTKHNMDSSGLIAASTVWNKPMDFTIDNPKLPPIPPPHHPGSSTAIAMSTRMETTRPGQLVSSEKTKKSSPVQAESTSLVMQNKPKSQEEITPKLQSTPSQLLPIAKLMETCERQEVRRVNLEEMRASVLKLPQVPLLEEDEEANGE</sequence>
<dbReference type="Pfam" id="PF07679">
    <property type="entry name" value="I-set"/>
    <property type="match status" value="1"/>
</dbReference>
<dbReference type="WBParaSite" id="ECPE_0000442201-mRNA-1">
    <property type="protein sequence ID" value="ECPE_0000442201-mRNA-1"/>
    <property type="gene ID" value="ECPE_0000442201"/>
</dbReference>
<evidence type="ECO:0000313" key="5">
    <source>
        <dbReference type="WBParaSite" id="ECPE_0000442201-mRNA-1"/>
    </source>
</evidence>
<feature type="compositionally biased region" description="Polar residues" evidence="1">
    <location>
        <begin position="1020"/>
        <end position="1033"/>
    </location>
</feature>